<dbReference type="InterPro" id="IPR031303">
    <property type="entry name" value="C5_meth_CS"/>
</dbReference>
<comment type="catalytic activity">
    <reaction evidence="6">
        <text>a 2'-deoxycytidine in DNA + S-adenosyl-L-methionine = a 5-methyl-2'-deoxycytidine in DNA + S-adenosyl-L-homocysteine + H(+)</text>
        <dbReference type="Rhea" id="RHEA:13681"/>
        <dbReference type="Rhea" id="RHEA-COMP:11369"/>
        <dbReference type="Rhea" id="RHEA-COMP:11370"/>
        <dbReference type="ChEBI" id="CHEBI:15378"/>
        <dbReference type="ChEBI" id="CHEBI:57856"/>
        <dbReference type="ChEBI" id="CHEBI:59789"/>
        <dbReference type="ChEBI" id="CHEBI:85452"/>
        <dbReference type="ChEBI" id="CHEBI:85454"/>
        <dbReference type="EC" id="2.1.1.37"/>
    </reaction>
</comment>
<keyword evidence="4" id="KW-0949">S-adenosyl-L-methionine</keyword>
<dbReference type="GO" id="GO:0009307">
    <property type="term" value="P:DNA restriction-modification system"/>
    <property type="evidence" value="ECO:0007669"/>
    <property type="project" value="UniProtKB-KW"/>
</dbReference>
<evidence type="ECO:0000256" key="5">
    <source>
        <dbReference type="ARBA" id="ARBA00022747"/>
    </source>
</evidence>
<dbReference type="Pfam" id="PF00145">
    <property type="entry name" value="DNA_methylase"/>
    <property type="match status" value="1"/>
</dbReference>
<dbReference type="EC" id="2.1.1.37" evidence="1"/>
<dbReference type="InterPro" id="IPR001525">
    <property type="entry name" value="C5_MeTfrase"/>
</dbReference>
<dbReference type="GO" id="GO:0032259">
    <property type="term" value="P:methylation"/>
    <property type="evidence" value="ECO:0007669"/>
    <property type="project" value="UniProtKB-KW"/>
</dbReference>
<keyword evidence="3 7" id="KW-0808">Transferase</keyword>
<organism evidence="7 8">
    <name type="scientific">Neisseria meningitidis serogroup B</name>
    <dbReference type="NCBI Taxonomy" id="491"/>
    <lineage>
        <taxon>Bacteria</taxon>
        <taxon>Pseudomonadati</taxon>
        <taxon>Pseudomonadota</taxon>
        <taxon>Betaproteobacteria</taxon>
        <taxon>Neisseriales</taxon>
        <taxon>Neisseriaceae</taxon>
        <taxon>Neisseria</taxon>
    </lineage>
</organism>
<dbReference type="GO" id="GO:0003677">
    <property type="term" value="F:DNA binding"/>
    <property type="evidence" value="ECO:0007669"/>
    <property type="project" value="TreeGrafter"/>
</dbReference>
<dbReference type="PANTHER" id="PTHR10629:SF52">
    <property type="entry name" value="DNA (CYTOSINE-5)-METHYLTRANSFERASE 1"/>
    <property type="match status" value="1"/>
</dbReference>
<proteinExistence type="predicted"/>
<name>A0A0H5QCN1_NEIMI</name>
<sequence>MRKVFHYEQNRALTVRELAALQSFPDNFIFCGSKIAQQQQVGNAVPPLLAKAIAESILKMSENE</sequence>
<keyword evidence="5" id="KW-0680">Restriction system</keyword>
<evidence type="ECO:0000256" key="2">
    <source>
        <dbReference type="ARBA" id="ARBA00022603"/>
    </source>
</evidence>
<dbReference type="Proteomes" id="UP000182715">
    <property type="component" value="Unassembled WGS sequence"/>
</dbReference>
<dbReference type="InterPro" id="IPR029063">
    <property type="entry name" value="SAM-dependent_MTases_sf"/>
</dbReference>
<dbReference type="Gene3D" id="3.90.120.10">
    <property type="entry name" value="DNA Methylase, subunit A, domain 2"/>
    <property type="match status" value="1"/>
</dbReference>
<dbReference type="AlphaFoldDB" id="A0A0H5QCN1"/>
<evidence type="ECO:0000256" key="6">
    <source>
        <dbReference type="ARBA" id="ARBA00047422"/>
    </source>
</evidence>
<dbReference type="PROSITE" id="PS00095">
    <property type="entry name" value="C5_MTASE_2"/>
    <property type="match status" value="1"/>
</dbReference>
<protein>
    <recommendedName>
        <fullName evidence="1">DNA (cytosine-5-)-methyltransferase</fullName>
        <ecNumber evidence="1">2.1.1.37</ecNumber>
    </recommendedName>
</protein>
<dbReference type="EMBL" id="CVTF01000087">
    <property type="protein sequence ID" value="CRY99772.1"/>
    <property type="molecule type" value="Genomic_DNA"/>
</dbReference>
<evidence type="ECO:0000256" key="1">
    <source>
        <dbReference type="ARBA" id="ARBA00011975"/>
    </source>
</evidence>
<evidence type="ECO:0000313" key="8">
    <source>
        <dbReference type="Proteomes" id="UP000182715"/>
    </source>
</evidence>
<evidence type="ECO:0000256" key="4">
    <source>
        <dbReference type="ARBA" id="ARBA00022691"/>
    </source>
</evidence>
<keyword evidence="2 7" id="KW-0489">Methyltransferase</keyword>
<dbReference type="PANTHER" id="PTHR10629">
    <property type="entry name" value="CYTOSINE-SPECIFIC METHYLTRANSFERASE"/>
    <property type="match status" value="1"/>
</dbReference>
<dbReference type="SUPFAM" id="SSF53335">
    <property type="entry name" value="S-adenosyl-L-methionine-dependent methyltransferases"/>
    <property type="match status" value="1"/>
</dbReference>
<accession>A0A0H5QCN1</accession>
<dbReference type="InterPro" id="IPR050390">
    <property type="entry name" value="C5-Methyltransferase"/>
</dbReference>
<evidence type="ECO:0000256" key="3">
    <source>
        <dbReference type="ARBA" id="ARBA00022679"/>
    </source>
</evidence>
<dbReference type="GO" id="GO:0003886">
    <property type="term" value="F:DNA (cytosine-5-)-methyltransferase activity"/>
    <property type="evidence" value="ECO:0007669"/>
    <property type="project" value="UniProtKB-EC"/>
</dbReference>
<evidence type="ECO:0000313" key="7">
    <source>
        <dbReference type="EMBL" id="CRY99772.1"/>
    </source>
</evidence>
<reference evidence="7 8" key="1">
    <citation type="submission" date="2014-11" db="EMBL/GenBank/DDBJ databases">
        <authorList>
            <person name="Diene M.Seydina."/>
        </authorList>
    </citation>
    <scope>NUCLEOTIDE SEQUENCE [LARGE SCALE GENOMIC DNA]</scope>
    <source>
        <strain evidence="7 8">Neisseria meningitidis CHUV</strain>
    </source>
</reference>
<dbReference type="GO" id="GO:0044027">
    <property type="term" value="P:negative regulation of gene expression via chromosomal CpG island methylation"/>
    <property type="evidence" value="ECO:0007669"/>
    <property type="project" value="TreeGrafter"/>
</dbReference>